<proteinExistence type="predicted"/>
<gene>
    <name evidence="1" type="primary">pdeM</name>
    <name evidence="1" type="ORF">ESB13_10725</name>
</gene>
<reference evidence="1 2" key="1">
    <citation type="submission" date="2019-01" db="EMBL/GenBank/DDBJ databases">
        <title>Filimonas sp. strain TTM-71.</title>
        <authorList>
            <person name="Chen W.-M."/>
        </authorList>
    </citation>
    <scope>NUCLEOTIDE SEQUENCE [LARGE SCALE GENOMIC DNA]</scope>
    <source>
        <strain evidence="1 2">TTM-71</strain>
    </source>
</reference>
<dbReference type="InterPro" id="IPR029052">
    <property type="entry name" value="Metallo-depent_PP-like"/>
</dbReference>
<dbReference type="GO" id="GO:0004519">
    <property type="term" value="F:endonuclease activity"/>
    <property type="evidence" value="ECO:0007669"/>
    <property type="project" value="UniProtKB-KW"/>
</dbReference>
<evidence type="ECO:0000313" key="2">
    <source>
        <dbReference type="Proteomes" id="UP000290545"/>
    </source>
</evidence>
<dbReference type="GO" id="GO:0016874">
    <property type="term" value="F:ligase activity"/>
    <property type="evidence" value="ECO:0007669"/>
    <property type="project" value="UniProtKB-KW"/>
</dbReference>
<comment type="caution">
    <text evidence="1">The sequence shown here is derived from an EMBL/GenBank/DDBJ whole genome shotgun (WGS) entry which is preliminary data.</text>
</comment>
<accession>A0A4V1MAV8</accession>
<dbReference type="InterPro" id="IPR026336">
    <property type="entry name" value="PdeM-like"/>
</dbReference>
<evidence type="ECO:0000313" key="1">
    <source>
        <dbReference type="EMBL" id="RXK87226.1"/>
    </source>
</evidence>
<dbReference type="EC" id="3.1.-.-" evidence="1"/>
<dbReference type="OrthoDB" id="9795838at2"/>
<dbReference type="NCBIfam" id="TIGR04123">
    <property type="entry name" value="P_estr_lig_assc"/>
    <property type="match status" value="1"/>
</dbReference>
<keyword evidence="1" id="KW-0255">Endonuclease</keyword>
<sequence>MFSTAQHSISGNNFWLSSERSVYWEEKQAIILSDLHLGKTGHFRKAGIAIPQTVLHHDLQRLVHLLEFYSPKEVIIVGDLFHSRENKEMDLFLDWRSSWSSIDFRLVKGNHDILPDSWYHRAGIITHHRSYVTEGFCFTHDPSDCAPGSHYTFSGHVHPGIRLSGMGKQSLQFPCYYFGDAVAILPAFSHFTGLALLQPEKEDTVFAIVNQSVIAL</sequence>
<organism evidence="1 2">
    <name type="scientific">Filimonas effusa</name>
    <dbReference type="NCBI Taxonomy" id="2508721"/>
    <lineage>
        <taxon>Bacteria</taxon>
        <taxon>Pseudomonadati</taxon>
        <taxon>Bacteroidota</taxon>
        <taxon>Chitinophagia</taxon>
        <taxon>Chitinophagales</taxon>
        <taxon>Chitinophagaceae</taxon>
        <taxon>Filimonas</taxon>
    </lineage>
</organism>
<name>A0A4V1MAV8_9BACT</name>
<dbReference type="AlphaFoldDB" id="A0A4V1MAV8"/>
<dbReference type="InterPro" id="IPR024173">
    <property type="entry name" value="Pesterase_MJ0037-like"/>
</dbReference>
<keyword evidence="2" id="KW-1185">Reference proteome</keyword>
<dbReference type="PANTHER" id="PTHR39323">
    <property type="entry name" value="BLR1149 PROTEIN"/>
    <property type="match status" value="1"/>
</dbReference>
<keyword evidence="1" id="KW-0378">Hydrolase</keyword>
<dbReference type="RefSeq" id="WP_129002976.1">
    <property type="nucleotide sequence ID" value="NZ_SDHZ01000001.1"/>
</dbReference>
<dbReference type="GO" id="GO:0016787">
    <property type="term" value="F:hydrolase activity"/>
    <property type="evidence" value="ECO:0007669"/>
    <property type="project" value="UniProtKB-KW"/>
</dbReference>
<keyword evidence="1" id="KW-0436">Ligase</keyword>
<protein>
    <submittedName>
        <fullName evidence="1">Ligase-associated DNA damage response endonuclease PdeM</fullName>
        <ecNumber evidence="1">3.1.-.-</ecNumber>
    </submittedName>
</protein>
<dbReference type="EMBL" id="SDHZ01000001">
    <property type="protein sequence ID" value="RXK87226.1"/>
    <property type="molecule type" value="Genomic_DNA"/>
</dbReference>
<keyword evidence="1" id="KW-0540">Nuclease</keyword>
<dbReference type="SUPFAM" id="SSF56300">
    <property type="entry name" value="Metallo-dependent phosphatases"/>
    <property type="match status" value="1"/>
</dbReference>
<dbReference type="Proteomes" id="UP000290545">
    <property type="component" value="Unassembled WGS sequence"/>
</dbReference>
<dbReference type="Gene3D" id="3.60.21.10">
    <property type="match status" value="1"/>
</dbReference>
<dbReference type="PIRSF" id="PIRSF000887">
    <property type="entry name" value="Pesterase_MJ0037"/>
    <property type="match status" value="1"/>
</dbReference>
<dbReference type="PANTHER" id="PTHR39323:SF1">
    <property type="entry name" value="BLR1149 PROTEIN"/>
    <property type="match status" value="1"/>
</dbReference>